<name>A0ABP6XSS4_9ACTN</name>
<dbReference type="Pfam" id="PF13185">
    <property type="entry name" value="GAF_2"/>
    <property type="match status" value="1"/>
</dbReference>
<reference evidence="6" key="1">
    <citation type="journal article" date="2019" name="Int. J. Syst. Evol. Microbiol.">
        <title>The Global Catalogue of Microorganisms (GCM) 10K type strain sequencing project: providing services to taxonomists for standard genome sequencing and annotation.</title>
        <authorList>
            <consortium name="The Broad Institute Genomics Platform"/>
            <consortium name="The Broad Institute Genome Sequencing Center for Infectious Disease"/>
            <person name="Wu L."/>
            <person name="Ma J."/>
        </authorList>
    </citation>
    <scope>NUCLEOTIDE SEQUENCE [LARGE SCALE GENOMIC DNA]</scope>
    <source>
        <strain evidence="6">JCM 16540</strain>
    </source>
</reference>
<dbReference type="SMART" id="SM01012">
    <property type="entry name" value="ANTAR"/>
    <property type="match status" value="1"/>
</dbReference>
<dbReference type="SMART" id="SM00065">
    <property type="entry name" value="GAF"/>
    <property type="match status" value="1"/>
</dbReference>
<dbReference type="InterPro" id="IPR003018">
    <property type="entry name" value="GAF"/>
</dbReference>
<feature type="compositionally biased region" description="Basic and acidic residues" evidence="3">
    <location>
        <begin position="272"/>
        <end position="281"/>
    </location>
</feature>
<keyword evidence="1" id="KW-0805">Transcription regulation</keyword>
<gene>
    <name evidence="5" type="ORF">GCM10022197_29530</name>
</gene>
<dbReference type="EMBL" id="BAAAYR010000004">
    <property type="protein sequence ID" value="GAA3571146.1"/>
    <property type="molecule type" value="Genomic_DNA"/>
</dbReference>
<evidence type="ECO:0000256" key="1">
    <source>
        <dbReference type="ARBA" id="ARBA00023015"/>
    </source>
</evidence>
<sequence length="281" mass="29080">MGAGGDAGHHAVVTSTSPTDRSWGVSSSEVLTLVEGYLEDAATRTHERLGDVAGVAITTAVAGGDPLTVGSSTALAAEVDQVQYAIGVGPCLHALREGRETYVPDLARDPRWSPYGVEAAGLGVHTSLSVPVLDGRAQVVGVVKVYAGAVDGLDEEQRRHGRELALEVAGGVGLASTLVSTSLELDDRIEAMDTRRTIDLATGLIMGRLGCGPEAAFDLLRRESQNANLKLTDVAANLLARPAVPADGHGADGADGVDPELPRSVAQAPFRRRGEAPARGR</sequence>
<evidence type="ECO:0000313" key="6">
    <source>
        <dbReference type="Proteomes" id="UP001500767"/>
    </source>
</evidence>
<dbReference type="Gene3D" id="3.30.450.40">
    <property type="match status" value="1"/>
</dbReference>
<keyword evidence="2" id="KW-0804">Transcription</keyword>
<dbReference type="InterPro" id="IPR036388">
    <property type="entry name" value="WH-like_DNA-bd_sf"/>
</dbReference>
<dbReference type="Pfam" id="PF03861">
    <property type="entry name" value="ANTAR"/>
    <property type="match status" value="1"/>
</dbReference>
<evidence type="ECO:0000259" key="4">
    <source>
        <dbReference type="PROSITE" id="PS50921"/>
    </source>
</evidence>
<protein>
    <submittedName>
        <fullName evidence="5">GAF and ANTAR domain-containing protein</fullName>
    </submittedName>
</protein>
<keyword evidence="6" id="KW-1185">Reference proteome</keyword>
<accession>A0ABP6XSS4</accession>
<dbReference type="InterPro" id="IPR029016">
    <property type="entry name" value="GAF-like_dom_sf"/>
</dbReference>
<feature type="region of interest" description="Disordered" evidence="3">
    <location>
        <begin position="244"/>
        <end position="281"/>
    </location>
</feature>
<evidence type="ECO:0000256" key="3">
    <source>
        <dbReference type="SAM" id="MobiDB-lite"/>
    </source>
</evidence>
<dbReference type="Gene3D" id="1.10.10.10">
    <property type="entry name" value="Winged helix-like DNA-binding domain superfamily/Winged helix DNA-binding domain"/>
    <property type="match status" value="1"/>
</dbReference>
<proteinExistence type="predicted"/>
<feature type="compositionally biased region" description="Polar residues" evidence="3">
    <location>
        <begin position="13"/>
        <end position="25"/>
    </location>
</feature>
<organism evidence="5 6">
    <name type="scientific">Microlunatus spumicola</name>
    <dbReference type="NCBI Taxonomy" id="81499"/>
    <lineage>
        <taxon>Bacteria</taxon>
        <taxon>Bacillati</taxon>
        <taxon>Actinomycetota</taxon>
        <taxon>Actinomycetes</taxon>
        <taxon>Propionibacteriales</taxon>
        <taxon>Propionibacteriaceae</taxon>
        <taxon>Microlunatus</taxon>
    </lineage>
</organism>
<dbReference type="SUPFAM" id="SSF55781">
    <property type="entry name" value="GAF domain-like"/>
    <property type="match status" value="1"/>
</dbReference>
<comment type="caution">
    <text evidence="5">The sequence shown here is derived from an EMBL/GenBank/DDBJ whole genome shotgun (WGS) entry which is preliminary data.</text>
</comment>
<feature type="domain" description="ANTAR" evidence="4">
    <location>
        <begin position="178"/>
        <end position="239"/>
    </location>
</feature>
<evidence type="ECO:0000313" key="5">
    <source>
        <dbReference type="EMBL" id="GAA3571146.1"/>
    </source>
</evidence>
<dbReference type="PROSITE" id="PS50921">
    <property type="entry name" value="ANTAR"/>
    <property type="match status" value="1"/>
</dbReference>
<dbReference type="InterPro" id="IPR005561">
    <property type="entry name" value="ANTAR"/>
</dbReference>
<feature type="region of interest" description="Disordered" evidence="3">
    <location>
        <begin position="1"/>
        <end position="25"/>
    </location>
</feature>
<dbReference type="Proteomes" id="UP001500767">
    <property type="component" value="Unassembled WGS sequence"/>
</dbReference>
<evidence type="ECO:0000256" key="2">
    <source>
        <dbReference type="ARBA" id="ARBA00023163"/>
    </source>
</evidence>